<evidence type="ECO:0008006" key="3">
    <source>
        <dbReference type="Google" id="ProtNLM"/>
    </source>
</evidence>
<accession>A0A9W6NGB9</accession>
<keyword evidence="2" id="KW-1185">Reference proteome</keyword>
<dbReference type="Proteomes" id="UP001143328">
    <property type="component" value="Unassembled WGS sequence"/>
</dbReference>
<gene>
    <name evidence="1" type="ORF">GCM10017655_29700</name>
</gene>
<dbReference type="InterPro" id="IPR018673">
    <property type="entry name" value="DUF2141"/>
</dbReference>
<comment type="caution">
    <text evidence="1">The sequence shown here is derived from an EMBL/GenBank/DDBJ whole genome shotgun (WGS) entry which is preliminary data.</text>
</comment>
<organism evidence="1 2">
    <name type="scientific">Pseudomonas turukhanskensis</name>
    <dbReference type="NCBI Taxonomy" id="1806536"/>
    <lineage>
        <taxon>Bacteria</taxon>
        <taxon>Pseudomonadati</taxon>
        <taxon>Pseudomonadota</taxon>
        <taxon>Gammaproteobacteria</taxon>
        <taxon>Pseudomonadales</taxon>
        <taxon>Pseudomonadaceae</taxon>
        <taxon>Pseudomonas</taxon>
    </lineage>
</organism>
<protein>
    <recommendedName>
        <fullName evidence="3">DUF2141 domain-containing protein</fullName>
    </recommendedName>
</protein>
<dbReference type="Pfam" id="PF09912">
    <property type="entry name" value="DUF2141"/>
    <property type="match status" value="1"/>
</dbReference>
<dbReference type="EMBL" id="BSFN01000008">
    <property type="protein sequence ID" value="GLK89908.1"/>
    <property type="molecule type" value="Genomic_DNA"/>
</dbReference>
<sequence>MFLLLVGAQAVAGDIVVKIDGVQAEGKLGLALAFADQQTWPQTPLREVHSTEPTVRLRNLPPGRYALQLYQDSNGNGQLDLSPRGVPLEPVGFSNNPALLTGKPTPLTCGFEHGAGDTEVQIKLQSPKAKGL</sequence>
<name>A0A9W6NGB9_9PSED</name>
<dbReference type="RefSeq" id="WP_271196106.1">
    <property type="nucleotide sequence ID" value="NZ_BSFN01000008.1"/>
</dbReference>
<reference evidence="1" key="2">
    <citation type="submission" date="2023-01" db="EMBL/GenBank/DDBJ databases">
        <authorList>
            <person name="Sun Q."/>
            <person name="Evtushenko L."/>
        </authorList>
    </citation>
    <scope>NUCLEOTIDE SEQUENCE</scope>
    <source>
        <strain evidence="1">VKM B-2935</strain>
    </source>
</reference>
<dbReference type="AlphaFoldDB" id="A0A9W6NGB9"/>
<reference evidence="1" key="1">
    <citation type="journal article" date="2014" name="Int. J. Syst. Evol. Microbiol.">
        <title>Complete genome sequence of Corynebacterium casei LMG S-19264T (=DSM 44701T), isolated from a smear-ripened cheese.</title>
        <authorList>
            <consortium name="US DOE Joint Genome Institute (JGI-PGF)"/>
            <person name="Walter F."/>
            <person name="Albersmeier A."/>
            <person name="Kalinowski J."/>
            <person name="Ruckert C."/>
        </authorList>
    </citation>
    <scope>NUCLEOTIDE SEQUENCE</scope>
    <source>
        <strain evidence="1">VKM B-2935</strain>
    </source>
</reference>
<evidence type="ECO:0000313" key="2">
    <source>
        <dbReference type="Proteomes" id="UP001143328"/>
    </source>
</evidence>
<proteinExistence type="predicted"/>
<evidence type="ECO:0000313" key="1">
    <source>
        <dbReference type="EMBL" id="GLK89908.1"/>
    </source>
</evidence>